<sequence>MTTGKTLDLELDKHKDNLNVQLAYFFEELFRKETLESDVEFYNGDLSGGRVLAKKLQKHIEPPEDRDVAFCQFDTVENRNMFKELFRKKLNQVEVTSICNSRSKCRVKCLRRRLIYSKSDDDIEGPTLFSVPML</sequence>
<dbReference type="InterPro" id="IPR016053">
    <property type="entry name" value="Haem_Oase-like"/>
</dbReference>
<keyword evidence="1" id="KW-0349">Heme</keyword>
<dbReference type="PANTHER" id="PTHR10720">
    <property type="entry name" value="HEME OXYGENASE"/>
    <property type="match status" value="1"/>
</dbReference>
<keyword evidence="3" id="KW-0408">Iron</keyword>
<keyword evidence="5" id="KW-1185">Reference proteome</keyword>
<dbReference type="GO" id="GO:0004392">
    <property type="term" value="F:heme oxygenase (decyclizing) activity"/>
    <property type="evidence" value="ECO:0007669"/>
    <property type="project" value="InterPro"/>
</dbReference>
<dbReference type="EMBL" id="JAAAUY010000179">
    <property type="protein sequence ID" value="KAF9333854.1"/>
    <property type="molecule type" value="Genomic_DNA"/>
</dbReference>
<keyword evidence="2" id="KW-0479">Metal-binding</keyword>
<dbReference type="Proteomes" id="UP000696485">
    <property type="component" value="Unassembled WGS sequence"/>
</dbReference>
<organism evidence="4 5">
    <name type="scientific">Podila minutissima</name>
    <dbReference type="NCBI Taxonomy" id="64525"/>
    <lineage>
        <taxon>Eukaryota</taxon>
        <taxon>Fungi</taxon>
        <taxon>Fungi incertae sedis</taxon>
        <taxon>Mucoromycota</taxon>
        <taxon>Mortierellomycotina</taxon>
        <taxon>Mortierellomycetes</taxon>
        <taxon>Mortierellales</taxon>
        <taxon>Mortierellaceae</taxon>
        <taxon>Podila</taxon>
    </lineage>
</organism>
<name>A0A9P5SRS8_9FUNG</name>
<comment type="caution">
    <text evidence="4">The sequence shown here is derived from an EMBL/GenBank/DDBJ whole genome shotgun (WGS) entry which is preliminary data.</text>
</comment>
<dbReference type="SUPFAM" id="SSF48613">
    <property type="entry name" value="Heme oxygenase-like"/>
    <property type="match status" value="1"/>
</dbReference>
<dbReference type="Pfam" id="PF01126">
    <property type="entry name" value="Heme_oxygenase"/>
    <property type="match status" value="1"/>
</dbReference>
<proteinExistence type="predicted"/>
<dbReference type="InterPro" id="IPR002051">
    <property type="entry name" value="Haem_Oase"/>
</dbReference>
<dbReference type="PANTHER" id="PTHR10720:SF0">
    <property type="entry name" value="HEME OXYGENASE"/>
    <property type="match status" value="1"/>
</dbReference>
<accession>A0A9P5SRS8</accession>
<evidence type="ECO:0000313" key="5">
    <source>
        <dbReference type="Proteomes" id="UP000696485"/>
    </source>
</evidence>
<dbReference type="Gene3D" id="1.20.910.10">
    <property type="entry name" value="Heme oxygenase-like"/>
    <property type="match status" value="1"/>
</dbReference>
<reference evidence="4" key="1">
    <citation type="journal article" date="2020" name="Fungal Divers.">
        <title>Resolving the Mortierellaceae phylogeny through synthesis of multi-gene phylogenetics and phylogenomics.</title>
        <authorList>
            <person name="Vandepol N."/>
            <person name="Liber J."/>
            <person name="Desiro A."/>
            <person name="Na H."/>
            <person name="Kennedy M."/>
            <person name="Barry K."/>
            <person name="Grigoriev I.V."/>
            <person name="Miller A.N."/>
            <person name="O'Donnell K."/>
            <person name="Stajich J.E."/>
            <person name="Bonito G."/>
        </authorList>
    </citation>
    <scope>NUCLEOTIDE SEQUENCE</scope>
    <source>
        <strain evidence="4">NVP1</strain>
    </source>
</reference>
<dbReference type="InterPro" id="IPR016084">
    <property type="entry name" value="Haem_Oase-like_multi-hlx"/>
</dbReference>
<dbReference type="GO" id="GO:0006788">
    <property type="term" value="P:heme oxidation"/>
    <property type="evidence" value="ECO:0007669"/>
    <property type="project" value="InterPro"/>
</dbReference>
<evidence type="ECO:0000313" key="4">
    <source>
        <dbReference type="EMBL" id="KAF9333854.1"/>
    </source>
</evidence>
<gene>
    <name evidence="4" type="ORF">BG006_003058</name>
</gene>
<dbReference type="CDD" id="cd19165">
    <property type="entry name" value="HemeO"/>
    <property type="match status" value="1"/>
</dbReference>
<dbReference type="GO" id="GO:0046872">
    <property type="term" value="F:metal ion binding"/>
    <property type="evidence" value="ECO:0007669"/>
    <property type="project" value="UniProtKB-KW"/>
</dbReference>
<dbReference type="AlphaFoldDB" id="A0A9P5SRS8"/>
<evidence type="ECO:0000256" key="3">
    <source>
        <dbReference type="ARBA" id="ARBA00023004"/>
    </source>
</evidence>
<evidence type="ECO:0000256" key="1">
    <source>
        <dbReference type="ARBA" id="ARBA00022617"/>
    </source>
</evidence>
<protein>
    <submittedName>
        <fullName evidence="4">Uncharacterized protein</fullName>
    </submittedName>
</protein>
<evidence type="ECO:0000256" key="2">
    <source>
        <dbReference type="ARBA" id="ARBA00022723"/>
    </source>
</evidence>